<dbReference type="InterPro" id="IPR016181">
    <property type="entry name" value="Acyl_CoA_acyltransferase"/>
</dbReference>
<evidence type="ECO:0000256" key="4">
    <source>
        <dbReference type="ARBA" id="ARBA00022490"/>
    </source>
</evidence>
<organism evidence="14 15">
    <name type="scientific">Streptococcus suis</name>
    <dbReference type="NCBI Taxonomy" id="1307"/>
    <lineage>
        <taxon>Bacteria</taxon>
        <taxon>Bacillati</taxon>
        <taxon>Bacillota</taxon>
        <taxon>Bacilli</taxon>
        <taxon>Lactobacillales</taxon>
        <taxon>Streptococcaceae</taxon>
        <taxon>Streptococcus</taxon>
    </lineage>
</organism>
<evidence type="ECO:0000256" key="10">
    <source>
        <dbReference type="ARBA" id="ARBA00030706"/>
    </source>
</evidence>
<dbReference type="SUPFAM" id="SSF55729">
    <property type="entry name" value="Acyl-CoA N-acyltransferases (Nat)"/>
    <property type="match status" value="2"/>
</dbReference>
<dbReference type="PROSITE" id="PS51191">
    <property type="entry name" value="FEMABX"/>
    <property type="match status" value="1"/>
</dbReference>
<dbReference type="GO" id="GO:0008360">
    <property type="term" value="P:regulation of cell shape"/>
    <property type="evidence" value="ECO:0007669"/>
    <property type="project" value="UniProtKB-KW"/>
</dbReference>
<gene>
    <name evidence="14" type="ORF">FAJ39_00080</name>
    <name evidence="13" type="ORF">FAJ39_04510</name>
</gene>
<proteinExistence type="inferred from homology"/>
<dbReference type="GO" id="GO:0016755">
    <property type="term" value="F:aminoacyltransferase activity"/>
    <property type="evidence" value="ECO:0007669"/>
    <property type="project" value="InterPro"/>
</dbReference>
<dbReference type="SUPFAM" id="SSF46589">
    <property type="entry name" value="tRNA-binding arm"/>
    <property type="match status" value="1"/>
</dbReference>
<evidence type="ECO:0000313" key="13">
    <source>
        <dbReference type="EMBL" id="TII00332.1"/>
    </source>
</evidence>
<keyword evidence="9" id="KW-0961">Cell wall biogenesis/degradation</keyword>
<name>A0A4T2GPQ6_STRSU</name>
<keyword evidence="7" id="KW-0573">Peptidoglycan synthesis</keyword>
<reference evidence="14 15" key="1">
    <citation type="submission" date="2019-04" db="EMBL/GenBank/DDBJ databases">
        <title>Genome analysis of Streptococcus suis strain WUSS424.</title>
        <authorList>
            <person name="Chen H."/>
            <person name="Gao X."/>
            <person name="Wu Z."/>
        </authorList>
    </citation>
    <scope>NUCLEOTIDE SEQUENCE [LARGE SCALE GENOMIC DNA]</scope>
    <source>
        <strain evidence="14 15">WUSS424</strain>
    </source>
</reference>
<accession>A0A4T2GPQ6</accession>
<dbReference type="Gene3D" id="1.20.58.90">
    <property type="match status" value="1"/>
</dbReference>
<dbReference type="PANTHER" id="PTHR36174">
    <property type="entry name" value="LIPID II:GLYCINE GLYCYLTRANSFERASE"/>
    <property type="match status" value="1"/>
</dbReference>
<dbReference type="Gene3D" id="3.40.630.30">
    <property type="match status" value="2"/>
</dbReference>
<dbReference type="AlphaFoldDB" id="A0A4T2GPQ6"/>
<evidence type="ECO:0000256" key="5">
    <source>
        <dbReference type="ARBA" id="ARBA00022679"/>
    </source>
</evidence>
<dbReference type="InterPro" id="IPR010978">
    <property type="entry name" value="tRNA-bd_arm"/>
</dbReference>
<evidence type="ECO:0000256" key="9">
    <source>
        <dbReference type="ARBA" id="ARBA00023316"/>
    </source>
</evidence>
<evidence type="ECO:0000256" key="2">
    <source>
        <dbReference type="ARBA" id="ARBA00012466"/>
    </source>
</evidence>
<dbReference type="GO" id="GO:0009252">
    <property type="term" value="P:peptidoglycan biosynthetic process"/>
    <property type="evidence" value="ECO:0007669"/>
    <property type="project" value="UniProtKB-KW"/>
</dbReference>
<dbReference type="Proteomes" id="UP000305165">
    <property type="component" value="Unassembled WGS sequence"/>
</dbReference>
<keyword evidence="4" id="KW-0963">Cytoplasm</keyword>
<dbReference type="EC" id="2.3.2.17" evidence="2"/>
<dbReference type="InterPro" id="IPR003447">
    <property type="entry name" value="FEMABX"/>
</dbReference>
<dbReference type="EMBL" id="SSXO01000002">
    <property type="protein sequence ID" value="TII00332.1"/>
    <property type="molecule type" value="Genomic_DNA"/>
</dbReference>
<comment type="similarity">
    <text evidence="1">Belongs to the FemABX family.</text>
</comment>
<evidence type="ECO:0000256" key="3">
    <source>
        <dbReference type="ARBA" id="ARBA00016236"/>
    </source>
</evidence>
<dbReference type="PANTHER" id="PTHR36174:SF2">
    <property type="entry name" value="AMINOACYLTRANSFERASE FEMA"/>
    <property type="match status" value="1"/>
</dbReference>
<evidence type="ECO:0000313" key="15">
    <source>
        <dbReference type="Proteomes" id="UP000305165"/>
    </source>
</evidence>
<sequence>MTFTLLTEHEFETFVHSQPKTSFEQSLEMAKLRQSRGYKVQFLGFKNGTGEVTVAALAYSQKLFGGTKMEIYWGPVYTATSFLTSFLRELKHYAKQQNVLELAIIPNEVYQLFDNNGEATSQKNDELMSLYQTCGYTHQGFQTGYDGSQLFWQYAKDLSHLTPENLRKSYTKKGIPLANKTASFGIKLKKLERSELHLFKDITSATSQRRNYADKGLDYYKLFFDAFGDRAEFMLATINFFDYYSNLDKEQQKLAQKIERLKADLDVNPASVKKQNQLREFTDQFNTFTTRKEEAQELINQYGEQDTPLAASLFVYTPQEAVYLYSGSYTEFNRFYAPVALQEHVMQTAISKEIPFYNLLGITGQFDGSDGVLRFKQNFNCYIIRKMGTFLYHPFPIKYRLIQVMKKILGRR</sequence>
<evidence type="ECO:0000256" key="12">
    <source>
        <dbReference type="ARBA" id="ARBA00047483"/>
    </source>
</evidence>
<comment type="catalytic activity">
    <reaction evidence="12">
        <text>beta-D-GlcNAc-(1-&gt;4)-Mur2Ac(oyl-L-Ala-D-isoglutaminyl-L-Lys-(N(6)-Gly)-D-Ala-D-Ala)-di-trans,octa-cis-undecaprenyl diphosphate + 2 glycyl-tRNA(Gly) = MurNAc-L-Ala-D-isoglutaminyl-L-Lys-(N(6)-tri-Gly)-D-Ala-D-Ala-diphospho-di-trans,octa-cis-undecaprenyl-GlcNAc + 2 tRNA(Gly) + 2 H(+)</text>
        <dbReference type="Rhea" id="RHEA:30439"/>
        <dbReference type="Rhea" id="RHEA-COMP:9664"/>
        <dbReference type="Rhea" id="RHEA-COMP:9683"/>
        <dbReference type="ChEBI" id="CHEBI:15378"/>
        <dbReference type="ChEBI" id="CHEBI:62234"/>
        <dbReference type="ChEBI" id="CHEBI:62235"/>
        <dbReference type="ChEBI" id="CHEBI:78442"/>
        <dbReference type="ChEBI" id="CHEBI:78522"/>
        <dbReference type="EC" id="2.3.2.17"/>
    </reaction>
</comment>
<dbReference type="InterPro" id="IPR050644">
    <property type="entry name" value="PG_Glycine_Bridge_Synth"/>
</dbReference>
<keyword evidence="8 14" id="KW-0012">Acyltransferase</keyword>
<evidence type="ECO:0000256" key="1">
    <source>
        <dbReference type="ARBA" id="ARBA00009943"/>
    </source>
</evidence>
<keyword evidence="5 14" id="KW-0808">Transferase</keyword>
<evidence type="ECO:0000313" key="14">
    <source>
        <dbReference type="EMBL" id="TII00772.1"/>
    </source>
</evidence>
<dbReference type="Pfam" id="PF02388">
    <property type="entry name" value="FemAB"/>
    <property type="match status" value="1"/>
</dbReference>
<evidence type="ECO:0000256" key="8">
    <source>
        <dbReference type="ARBA" id="ARBA00023315"/>
    </source>
</evidence>
<comment type="caution">
    <text evidence="14">The sequence shown here is derived from an EMBL/GenBank/DDBJ whole genome shotgun (WGS) entry which is preliminary data.</text>
</comment>
<keyword evidence="6" id="KW-0133">Cell shape</keyword>
<dbReference type="GO" id="GO:0071555">
    <property type="term" value="P:cell wall organization"/>
    <property type="evidence" value="ECO:0007669"/>
    <property type="project" value="UniProtKB-KW"/>
</dbReference>
<dbReference type="GO" id="GO:0000166">
    <property type="term" value="F:nucleotide binding"/>
    <property type="evidence" value="ECO:0007669"/>
    <property type="project" value="InterPro"/>
</dbReference>
<evidence type="ECO:0000256" key="7">
    <source>
        <dbReference type="ARBA" id="ARBA00022984"/>
    </source>
</evidence>
<dbReference type="EMBL" id="SSXO01000001">
    <property type="protein sequence ID" value="TII00772.1"/>
    <property type="molecule type" value="Genomic_DNA"/>
</dbReference>
<evidence type="ECO:0000256" key="11">
    <source>
        <dbReference type="ARBA" id="ARBA00032233"/>
    </source>
</evidence>
<evidence type="ECO:0000256" key="6">
    <source>
        <dbReference type="ARBA" id="ARBA00022960"/>
    </source>
</evidence>
<protein>
    <recommendedName>
        <fullName evidence="3">Aminoacyltransferase FemA</fullName>
        <ecNumber evidence="2">2.3.2.17</ecNumber>
    </recommendedName>
    <alternativeName>
        <fullName evidence="11">Factor essential for expression of methicillin resistance A</fullName>
    </alternativeName>
    <alternativeName>
        <fullName evidence="10">N-acetylmuramoyl-L-alanyl-D-glutamyl-L-lysyl-(N6-glycyl)-D-alanyl-D-alanine-diphosphoundecaprenyl-N-acetylglucosamine:glycine glycyltransferase</fullName>
    </alternativeName>
</protein>
<dbReference type="OrthoDB" id="2303924at2"/>